<name>A0ABP8VUJ7_9ACTN</name>
<evidence type="ECO:0000313" key="2">
    <source>
        <dbReference type="EMBL" id="GAA4672235.1"/>
    </source>
</evidence>
<keyword evidence="3" id="KW-1185">Reference proteome</keyword>
<sequence length="146" mass="15541">MRALKSTLAGHRAGVDEDLDVLLHRAAEGDRLAFADFYDATSASAYRLALTVAGDPTAAEQAVVRAYTAAWHHSPVRTRGVSPHGWLLGLVHGSAGEAHGADPDSTDATDSGDRGRGPRGRLRTSHDAGSATRPSRRPGWRIRRLA</sequence>
<accession>A0ABP8VUJ7</accession>
<comment type="caution">
    <text evidence="2">The sequence shown here is derived from an EMBL/GenBank/DDBJ whole genome shotgun (WGS) entry which is preliminary data.</text>
</comment>
<evidence type="ECO:0000256" key="1">
    <source>
        <dbReference type="SAM" id="MobiDB-lite"/>
    </source>
</evidence>
<reference evidence="3" key="1">
    <citation type="journal article" date="2019" name="Int. J. Syst. Evol. Microbiol.">
        <title>The Global Catalogue of Microorganisms (GCM) 10K type strain sequencing project: providing services to taxonomists for standard genome sequencing and annotation.</title>
        <authorList>
            <consortium name="The Broad Institute Genomics Platform"/>
            <consortium name="The Broad Institute Genome Sequencing Center for Infectious Disease"/>
            <person name="Wu L."/>
            <person name="Ma J."/>
        </authorList>
    </citation>
    <scope>NUCLEOTIDE SEQUENCE [LARGE SCALE GENOMIC DNA]</scope>
    <source>
        <strain evidence="3">JCM 18127</strain>
    </source>
</reference>
<evidence type="ECO:0008006" key="4">
    <source>
        <dbReference type="Google" id="ProtNLM"/>
    </source>
</evidence>
<dbReference type="InterPro" id="IPR013325">
    <property type="entry name" value="RNA_pol_sigma_r2"/>
</dbReference>
<dbReference type="EMBL" id="BAABIM010000001">
    <property type="protein sequence ID" value="GAA4672235.1"/>
    <property type="molecule type" value="Genomic_DNA"/>
</dbReference>
<feature type="compositionally biased region" description="Basic residues" evidence="1">
    <location>
        <begin position="134"/>
        <end position="146"/>
    </location>
</feature>
<dbReference type="Proteomes" id="UP001500621">
    <property type="component" value="Unassembled WGS sequence"/>
</dbReference>
<dbReference type="SUPFAM" id="SSF88946">
    <property type="entry name" value="Sigma2 domain of RNA polymerase sigma factors"/>
    <property type="match status" value="1"/>
</dbReference>
<protein>
    <recommendedName>
        <fullName evidence="4">RNA polymerase sigma-70 region 2 domain-containing protein</fullName>
    </recommendedName>
</protein>
<feature type="region of interest" description="Disordered" evidence="1">
    <location>
        <begin position="94"/>
        <end position="146"/>
    </location>
</feature>
<gene>
    <name evidence="2" type="ORF">GCM10023226_06230</name>
</gene>
<proteinExistence type="predicted"/>
<evidence type="ECO:0000313" key="3">
    <source>
        <dbReference type="Proteomes" id="UP001500621"/>
    </source>
</evidence>
<organism evidence="2 3">
    <name type="scientific">Nocardioides nanhaiensis</name>
    <dbReference type="NCBI Taxonomy" id="1476871"/>
    <lineage>
        <taxon>Bacteria</taxon>
        <taxon>Bacillati</taxon>
        <taxon>Actinomycetota</taxon>
        <taxon>Actinomycetes</taxon>
        <taxon>Propionibacteriales</taxon>
        <taxon>Nocardioidaceae</taxon>
        <taxon>Nocardioides</taxon>
    </lineage>
</organism>
<dbReference type="Gene3D" id="1.10.1740.10">
    <property type="match status" value="1"/>
</dbReference>